<evidence type="ECO:0000256" key="11">
    <source>
        <dbReference type="SAM" id="Phobius"/>
    </source>
</evidence>
<dbReference type="RefSeq" id="WP_087104799.1">
    <property type="nucleotide sequence ID" value="NZ_FWFG01000094.1"/>
</dbReference>
<keyword evidence="8 11" id="KW-0472">Membrane</keyword>
<dbReference type="PANTHER" id="PTHR32196">
    <property type="entry name" value="ABC TRANSPORTER PERMEASE PROTEIN YPHD-RELATED-RELATED"/>
    <property type="match status" value="1"/>
</dbReference>
<evidence type="ECO:0000256" key="2">
    <source>
        <dbReference type="ARBA" id="ARBA00022448"/>
    </source>
</evidence>
<dbReference type="GO" id="GO:0022857">
    <property type="term" value="F:transmembrane transporter activity"/>
    <property type="evidence" value="ECO:0007669"/>
    <property type="project" value="InterPro"/>
</dbReference>
<evidence type="ECO:0000256" key="5">
    <source>
        <dbReference type="ARBA" id="ARBA00022597"/>
    </source>
</evidence>
<dbReference type="AlphaFoldDB" id="A0A1X6X5A8"/>
<sequence>MTSLMQSLKAGPLANLRQSGIYIALAVIIVLFAVLTDGSLLTSQNVTNLVVQNSYVLILAIGMVMIIIAGHIDLSVGSVVALTGAVAGVVAVRMELPWILAILAAILVGALVGAWQGFWVAFVGIPAFIVTLAGMLAFRGLAMIVLGNTQISPFPGPFRSIASGYLNGLLGGYGYDAFTLLLGGLCVAAFAWMQWSARRGRIAYEQTVEPMALFILKLVLVALLIMAFAWKLATYKGLPIVLIILAFLIVIYTVVTSRTPFGRSVYAIGGNLPAARLSGIKVKWVNFWLFVNMGVLSAIAGIVFTARLNLANPKAGQNFELDAIAACFIGGAAVSGGVGRVVGAIIGGLIMGIMNNGMSLMGIGIDYQQAIKGLVLLGAVAFDVWNKRRAGAVEA</sequence>
<evidence type="ECO:0000256" key="1">
    <source>
        <dbReference type="ARBA" id="ARBA00004651"/>
    </source>
</evidence>
<reference evidence="12 13" key="1">
    <citation type="submission" date="2017-02" db="EMBL/GenBank/DDBJ databases">
        <authorList>
            <person name="Peterson S.W."/>
        </authorList>
    </citation>
    <scope>NUCLEOTIDE SEQUENCE [LARGE SCALE GENOMIC DNA]</scope>
    <source>
        <strain evidence="12 13">CIP104813</strain>
    </source>
</reference>
<keyword evidence="3" id="KW-1003">Cell membrane</keyword>
<keyword evidence="5" id="KW-0762">Sugar transport</keyword>
<keyword evidence="6 11" id="KW-0812">Transmembrane</keyword>
<dbReference type="InterPro" id="IPR001851">
    <property type="entry name" value="ABC_transp_permease"/>
</dbReference>
<keyword evidence="4" id="KW-0997">Cell inner membrane</keyword>
<feature type="transmembrane region" description="Helical" evidence="11">
    <location>
        <begin position="238"/>
        <end position="255"/>
    </location>
</feature>
<evidence type="ECO:0000313" key="13">
    <source>
        <dbReference type="Proteomes" id="UP000195981"/>
    </source>
</evidence>
<feature type="transmembrane region" description="Helical" evidence="11">
    <location>
        <begin position="122"/>
        <end position="146"/>
    </location>
</feature>
<keyword evidence="13" id="KW-1185">Reference proteome</keyword>
<accession>A0A1X6X5A8</accession>
<dbReference type="PANTHER" id="PTHR32196:SF32">
    <property type="entry name" value="XYLOSE TRANSPORT SYSTEM PERMEASE PROTEIN XYLH"/>
    <property type="match status" value="1"/>
</dbReference>
<evidence type="ECO:0000256" key="8">
    <source>
        <dbReference type="ARBA" id="ARBA00023136"/>
    </source>
</evidence>
<dbReference type="GO" id="GO:0005886">
    <property type="term" value="C:plasma membrane"/>
    <property type="evidence" value="ECO:0007669"/>
    <property type="project" value="UniProtKB-SubCell"/>
</dbReference>
<proteinExistence type="predicted"/>
<feature type="transmembrane region" description="Helical" evidence="11">
    <location>
        <begin position="21"/>
        <end position="43"/>
    </location>
</feature>
<feature type="transmembrane region" description="Helical" evidence="11">
    <location>
        <begin position="214"/>
        <end position="232"/>
    </location>
</feature>
<evidence type="ECO:0000256" key="10">
    <source>
        <dbReference type="ARBA" id="ARBA00035686"/>
    </source>
</evidence>
<organism evidence="12 13">
    <name type="scientific">Brachybacterium nesterenkovii</name>
    <dbReference type="NCBI Taxonomy" id="47847"/>
    <lineage>
        <taxon>Bacteria</taxon>
        <taxon>Bacillati</taxon>
        <taxon>Actinomycetota</taxon>
        <taxon>Actinomycetes</taxon>
        <taxon>Micrococcales</taxon>
        <taxon>Dermabacteraceae</taxon>
        <taxon>Brachybacterium</taxon>
    </lineage>
</organism>
<keyword evidence="2" id="KW-0813">Transport</keyword>
<dbReference type="NCBIfam" id="NF040906">
    <property type="entry name" value="GguB"/>
    <property type="match status" value="1"/>
</dbReference>
<dbReference type="EMBL" id="FWFG01000094">
    <property type="protein sequence ID" value="SLM94109.1"/>
    <property type="molecule type" value="Genomic_DNA"/>
</dbReference>
<gene>
    <name evidence="12" type="ORF">FM110_10970</name>
</gene>
<feature type="transmembrane region" description="Helical" evidence="11">
    <location>
        <begin position="173"/>
        <end position="193"/>
    </location>
</feature>
<feature type="transmembrane region" description="Helical" evidence="11">
    <location>
        <begin position="98"/>
        <end position="115"/>
    </location>
</feature>
<dbReference type="Pfam" id="PF02653">
    <property type="entry name" value="BPD_transp_2"/>
    <property type="match status" value="1"/>
</dbReference>
<keyword evidence="7 11" id="KW-1133">Transmembrane helix</keyword>
<evidence type="ECO:0000256" key="7">
    <source>
        <dbReference type="ARBA" id="ARBA00022989"/>
    </source>
</evidence>
<protein>
    <recommendedName>
        <fullName evidence="10">Xylose transport system permease protein XylH</fullName>
    </recommendedName>
</protein>
<evidence type="ECO:0000256" key="3">
    <source>
        <dbReference type="ARBA" id="ARBA00022475"/>
    </source>
</evidence>
<comment type="subcellular location">
    <subcellularLocation>
        <location evidence="1">Cell membrane</location>
        <topology evidence="1">Multi-pass membrane protein</topology>
    </subcellularLocation>
</comment>
<feature type="transmembrane region" description="Helical" evidence="11">
    <location>
        <begin position="323"/>
        <end position="351"/>
    </location>
</feature>
<feature type="transmembrane region" description="Helical" evidence="11">
    <location>
        <begin position="284"/>
        <end position="303"/>
    </location>
</feature>
<evidence type="ECO:0000313" key="12">
    <source>
        <dbReference type="EMBL" id="SLM94109.1"/>
    </source>
</evidence>
<evidence type="ECO:0000256" key="9">
    <source>
        <dbReference type="ARBA" id="ARBA00035611"/>
    </source>
</evidence>
<evidence type="ECO:0000256" key="6">
    <source>
        <dbReference type="ARBA" id="ARBA00022692"/>
    </source>
</evidence>
<evidence type="ECO:0000256" key="4">
    <source>
        <dbReference type="ARBA" id="ARBA00022519"/>
    </source>
</evidence>
<feature type="transmembrane region" description="Helical" evidence="11">
    <location>
        <begin position="49"/>
        <end position="67"/>
    </location>
</feature>
<dbReference type="Proteomes" id="UP000195981">
    <property type="component" value="Unassembled WGS sequence"/>
</dbReference>
<name>A0A1X6X5A8_9MICO</name>
<dbReference type="CDD" id="cd06579">
    <property type="entry name" value="TM_PBP1_transp_AraH_like"/>
    <property type="match status" value="1"/>
</dbReference>
<comment type="function">
    <text evidence="9">Part of the binding-protein-dependent transport system for D-xylose. Probably responsible for the translocation of the substrate across the membrane.</text>
</comment>
<dbReference type="OrthoDB" id="3468954at2"/>